<gene>
    <name evidence="1" type="ORF">AAIK43_03760</name>
</gene>
<keyword evidence="2" id="KW-1185">Reference proteome</keyword>
<dbReference type="EMBL" id="CP154792">
    <property type="protein sequence ID" value="XAN17153.1"/>
    <property type="molecule type" value="Genomic_DNA"/>
</dbReference>
<evidence type="ECO:0000313" key="2">
    <source>
        <dbReference type="Proteomes" id="UP001446337"/>
    </source>
</evidence>
<dbReference type="RefSeq" id="WP_175179321.1">
    <property type="nucleotide sequence ID" value="NZ_CADIKP010000016.1"/>
</dbReference>
<name>A0ABZ3G994_ACHDE</name>
<dbReference type="Proteomes" id="UP001446337">
    <property type="component" value="Chromosome"/>
</dbReference>
<proteinExistence type="predicted"/>
<sequence length="111" mass="11851">MNDSSHSLRCQVGDLVMIIRSKNPARIGRIGVVICSTRSAAAAAIASPKELTEVLKRDWVVDFQGAPDVTYRDGQPFVTHRLACADVALTPLRAAPDDVECEAFITTGGPA</sequence>
<organism evidence="1 2">
    <name type="scientific">Achromobacter denitrificans</name>
    <name type="common">Alcaligenes denitrificans</name>
    <dbReference type="NCBI Taxonomy" id="32002"/>
    <lineage>
        <taxon>Bacteria</taxon>
        <taxon>Pseudomonadati</taxon>
        <taxon>Pseudomonadota</taxon>
        <taxon>Betaproteobacteria</taxon>
        <taxon>Burkholderiales</taxon>
        <taxon>Alcaligenaceae</taxon>
        <taxon>Achromobacter</taxon>
    </lineage>
</organism>
<reference evidence="1 2" key="1">
    <citation type="submission" date="2024-05" db="EMBL/GenBank/DDBJ databases">
        <title>Achromobacter denitrificans. BP1, complete genome.</title>
        <authorList>
            <person name="Zhang B."/>
        </authorList>
    </citation>
    <scope>NUCLEOTIDE SEQUENCE [LARGE SCALE GENOMIC DNA]</scope>
    <source>
        <strain evidence="1 2">BP1</strain>
    </source>
</reference>
<evidence type="ECO:0000313" key="1">
    <source>
        <dbReference type="EMBL" id="XAN17153.1"/>
    </source>
</evidence>
<protein>
    <submittedName>
        <fullName evidence="1">Uncharacterized protein</fullName>
    </submittedName>
</protein>
<accession>A0ABZ3G994</accession>